<dbReference type="Gene3D" id="3.30.200.20">
    <property type="entry name" value="Phosphorylase Kinase, domain 1"/>
    <property type="match status" value="1"/>
</dbReference>
<dbReference type="STRING" id="379066.GAU_0065"/>
<feature type="transmembrane region" description="Helical" evidence="10">
    <location>
        <begin position="357"/>
        <end position="383"/>
    </location>
</feature>
<accession>C1A3N0</accession>
<dbReference type="GO" id="GO:0004674">
    <property type="term" value="F:protein serine/threonine kinase activity"/>
    <property type="evidence" value="ECO:0007669"/>
    <property type="project" value="UniProtKB-KW"/>
</dbReference>
<evidence type="ECO:0000259" key="11">
    <source>
        <dbReference type="PROSITE" id="PS50011"/>
    </source>
</evidence>
<evidence type="ECO:0000256" key="1">
    <source>
        <dbReference type="ARBA" id="ARBA00012513"/>
    </source>
</evidence>
<feature type="domain" description="Protein kinase" evidence="11">
    <location>
        <begin position="18"/>
        <end position="308"/>
    </location>
</feature>
<feature type="transmembrane region" description="Helical" evidence="10">
    <location>
        <begin position="472"/>
        <end position="499"/>
    </location>
</feature>
<evidence type="ECO:0000256" key="4">
    <source>
        <dbReference type="ARBA" id="ARBA00022741"/>
    </source>
</evidence>
<evidence type="ECO:0000313" key="12">
    <source>
        <dbReference type="EMBL" id="BAH37107.1"/>
    </source>
</evidence>
<gene>
    <name evidence="12" type="ordered locus">GAU_0065</name>
</gene>
<evidence type="ECO:0000256" key="8">
    <source>
        <dbReference type="ARBA" id="ARBA00048679"/>
    </source>
</evidence>
<dbReference type="FunFam" id="1.10.510.10:FF:000021">
    <property type="entry name" value="Serine/threonine protein kinase"/>
    <property type="match status" value="1"/>
</dbReference>
<dbReference type="PROSITE" id="PS00107">
    <property type="entry name" value="PROTEIN_KINASE_ATP"/>
    <property type="match status" value="1"/>
</dbReference>
<proteinExistence type="predicted"/>
<dbReference type="PROSITE" id="PS00108">
    <property type="entry name" value="PROTEIN_KINASE_ST"/>
    <property type="match status" value="1"/>
</dbReference>
<dbReference type="EMBL" id="AP009153">
    <property type="protein sequence ID" value="BAH37107.1"/>
    <property type="molecule type" value="Genomic_DNA"/>
</dbReference>
<keyword evidence="2 12" id="KW-0723">Serine/threonine-protein kinase</keyword>
<reference evidence="13" key="1">
    <citation type="submission" date="2006-03" db="EMBL/GenBank/DDBJ databases">
        <title>Complete genome sequence of Gemmatimonas aurantiaca T-27 that represents a novel phylum Gemmatimonadetes.</title>
        <authorList>
            <person name="Takasaki K."/>
            <person name="Ichikawa N."/>
            <person name="Miura H."/>
            <person name="Matsushita S."/>
            <person name="Watanabe Y."/>
            <person name="Oguchi A."/>
            <person name="Ankai A."/>
            <person name="Yashiro I."/>
            <person name="Takahashi M."/>
            <person name="Terui Y."/>
            <person name="Fukui S."/>
            <person name="Yokoyama H."/>
            <person name="Tanikawa S."/>
            <person name="Hanada S."/>
            <person name="Kamagata Y."/>
            <person name="Fujita N."/>
        </authorList>
    </citation>
    <scope>NUCLEOTIDE SEQUENCE [LARGE SCALE GENOMIC DNA]</scope>
    <source>
        <strain evidence="13">T-27 / DSM 14586 / JCM 11422 / NBRC 100505</strain>
    </source>
</reference>
<dbReference type="SUPFAM" id="SSF56112">
    <property type="entry name" value="Protein kinase-like (PK-like)"/>
    <property type="match status" value="1"/>
</dbReference>
<dbReference type="Pfam" id="PF00069">
    <property type="entry name" value="Pkinase"/>
    <property type="match status" value="1"/>
</dbReference>
<evidence type="ECO:0000256" key="7">
    <source>
        <dbReference type="ARBA" id="ARBA00047899"/>
    </source>
</evidence>
<dbReference type="Proteomes" id="UP000002209">
    <property type="component" value="Chromosome"/>
</dbReference>
<evidence type="ECO:0000256" key="6">
    <source>
        <dbReference type="ARBA" id="ARBA00022840"/>
    </source>
</evidence>
<keyword evidence="5 12" id="KW-0418">Kinase</keyword>
<evidence type="ECO:0000256" key="5">
    <source>
        <dbReference type="ARBA" id="ARBA00022777"/>
    </source>
</evidence>
<keyword evidence="10" id="KW-0812">Transmembrane</keyword>
<dbReference type="InterPro" id="IPR011009">
    <property type="entry name" value="Kinase-like_dom_sf"/>
</dbReference>
<sequence>MRLCGMDWLTDAVIHGKYRIGRSLGEGGMGAVYLAEHIGIGRRVAVKVVHPALLADPTAAERFTREARAAGGLQHRHVVNVTDFGVDTIAGHDVAYLVMEALHGETLEDVLASQGSLRLPQVVDIVTQVASALTAAHARGVVHRDLKPANIFLTPDARGGFHVTLLDFGIAKLRDDTFARHSLPSGDTVGDHGASASNPLATQVGESIGTPAYMSPEQCVGDAVDARSDLYSLGVLVYQMVSGTLPFRGDTMALLHQHFVAEVPALPSSAQVPASVEAVLRRALNKDPDARFQSAASFAAALRAHAMGFGDSMRRALAIFAERMPELSALGLCFALPGVAAALMGLSLAWLPFPLNIMPWIVLFNVALLMSTPLAMASIATVFSDIRERPFHTITWREAARRVSGAGSGGSAMALYGGWLRTAVGAYMRASRESGGGGVKTMLHFVDRYRHGGTRSSAERLRQMATAMPGRAFATMVMAQFAALILLPALAVFTALGAAHVSGISGGARTLLVAVAGGVAFAAALFLQVFIALVDVMLYDLAHDMTGA</sequence>
<keyword evidence="10" id="KW-0472">Membrane</keyword>
<dbReference type="FunFam" id="3.30.200.20:FF:000035">
    <property type="entry name" value="Serine/threonine protein kinase Stk1"/>
    <property type="match status" value="1"/>
</dbReference>
<dbReference type="CDD" id="cd14014">
    <property type="entry name" value="STKc_PknB_like"/>
    <property type="match status" value="1"/>
</dbReference>
<dbReference type="GO" id="GO:0106310">
    <property type="term" value="F:protein serine kinase activity"/>
    <property type="evidence" value="ECO:0007669"/>
    <property type="project" value="RHEA"/>
</dbReference>
<dbReference type="GO" id="GO:0005524">
    <property type="term" value="F:ATP binding"/>
    <property type="evidence" value="ECO:0007669"/>
    <property type="project" value="UniProtKB-UniRule"/>
</dbReference>
<feature type="transmembrane region" description="Helical" evidence="10">
    <location>
        <begin position="329"/>
        <end position="351"/>
    </location>
</feature>
<name>C1A3N0_GEMAT</name>
<dbReference type="EC" id="2.7.11.1" evidence="1"/>
<protein>
    <recommendedName>
        <fullName evidence="1">non-specific serine/threonine protein kinase</fullName>
        <ecNumber evidence="1">2.7.11.1</ecNumber>
    </recommendedName>
</protein>
<feature type="transmembrane region" description="Helical" evidence="10">
    <location>
        <begin position="511"/>
        <end position="538"/>
    </location>
</feature>
<evidence type="ECO:0000256" key="10">
    <source>
        <dbReference type="SAM" id="Phobius"/>
    </source>
</evidence>
<evidence type="ECO:0000313" key="13">
    <source>
        <dbReference type="Proteomes" id="UP000002209"/>
    </source>
</evidence>
<organism evidence="12 13">
    <name type="scientific">Gemmatimonas aurantiaca (strain DSM 14586 / JCM 11422 / NBRC 100505 / T-27)</name>
    <dbReference type="NCBI Taxonomy" id="379066"/>
    <lineage>
        <taxon>Bacteria</taxon>
        <taxon>Pseudomonadati</taxon>
        <taxon>Gemmatimonadota</taxon>
        <taxon>Gemmatimonadia</taxon>
        <taxon>Gemmatimonadales</taxon>
        <taxon>Gemmatimonadaceae</taxon>
        <taxon>Gemmatimonas</taxon>
    </lineage>
</organism>
<dbReference type="KEGG" id="gau:GAU_0065"/>
<dbReference type="InterPro" id="IPR008271">
    <property type="entry name" value="Ser/Thr_kinase_AS"/>
</dbReference>
<comment type="catalytic activity">
    <reaction evidence="7">
        <text>L-threonyl-[protein] + ATP = O-phospho-L-threonyl-[protein] + ADP + H(+)</text>
        <dbReference type="Rhea" id="RHEA:46608"/>
        <dbReference type="Rhea" id="RHEA-COMP:11060"/>
        <dbReference type="Rhea" id="RHEA-COMP:11605"/>
        <dbReference type="ChEBI" id="CHEBI:15378"/>
        <dbReference type="ChEBI" id="CHEBI:30013"/>
        <dbReference type="ChEBI" id="CHEBI:30616"/>
        <dbReference type="ChEBI" id="CHEBI:61977"/>
        <dbReference type="ChEBI" id="CHEBI:456216"/>
        <dbReference type="EC" id="2.7.11.1"/>
    </reaction>
</comment>
<dbReference type="PANTHER" id="PTHR43289:SF6">
    <property type="entry name" value="SERINE_THREONINE-PROTEIN KINASE NEKL-3"/>
    <property type="match status" value="1"/>
</dbReference>
<keyword evidence="3 12" id="KW-0808">Transferase</keyword>
<evidence type="ECO:0000256" key="2">
    <source>
        <dbReference type="ARBA" id="ARBA00022527"/>
    </source>
</evidence>
<dbReference type="HOGENOM" id="CLU_496741_0_0_0"/>
<keyword evidence="13" id="KW-1185">Reference proteome</keyword>
<dbReference type="InterPro" id="IPR017441">
    <property type="entry name" value="Protein_kinase_ATP_BS"/>
</dbReference>
<evidence type="ECO:0000256" key="3">
    <source>
        <dbReference type="ARBA" id="ARBA00022679"/>
    </source>
</evidence>
<dbReference type="Gene3D" id="1.10.510.10">
    <property type="entry name" value="Transferase(Phosphotransferase) domain 1"/>
    <property type="match status" value="1"/>
</dbReference>
<keyword evidence="6 9" id="KW-0067">ATP-binding</keyword>
<dbReference type="InterPro" id="IPR000719">
    <property type="entry name" value="Prot_kinase_dom"/>
</dbReference>
<dbReference type="SMART" id="SM00220">
    <property type="entry name" value="S_TKc"/>
    <property type="match status" value="1"/>
</dbReference>
<comment type="catalytic activity">
    <reaction evidence="8">
        <text>L-seryl-[protein] + ATP = O-phospho-L-seryl-[protein] + ADP + H(+)</text>
        <dbReference type="Rhea" id="RHEA:17989"/>
        <dbReference type="Rhea" id="RHEA-COMP:9863"/>
        <dbReference type="Rhea" id="RHEA-COMP:11604"/>
        <dbReference type="ChEBI" id="CHEBI:15378"/>
        <dbReference type="ChEBI" id="CHEBI:29999"/>
        <dbReference type="ChEBI" id="CHEBI:30616"/>
        <dbReference type="ChEBI" id="CHEBI:83421"/>
        <dbReference type="ChEBI" id="CHEBI:456216"/>
        <dbReference type="EC" id="2.7.11.1"/>
    </reaction>
</comment>
<evidence type="ECO:0000256" key="9">
    <source>
        <dbReference type="PROSITE-ProRule" id="PRU10141"/>
    </source>
</evidence>
<keyword evidence="4 9" id="KW-0547">Nucleotide-binding</keyword>
<dbReference type="PROSITE" id="PS50011">
    <property type="entry name" value="PROTEIN_KINASE_DOM"/>
    <property type="match status" value="1"/>
</dbReference>
<keyword evidence="10" id="KW-1133">Transmembrane helix</keyword>
<feature type="binding site" evidence="9">
    <location>
        <position position="47"/>
    </location>
    <ligand>
        <name>ATP</name>
        <dbReference type="ChEBI" id="CHEBI:30616"/>
    </ligand>
</feature>
<dbReference type="eggNOG" id="COG0515">
    <property type="taxonomic scope" value="Bacteria"/>
</dbReference>
<dbReference type="PANTHER" id="PTHR43289">
    <property type="entry name" value="MITOGEN-ACTIVATED PROTEIN KINASE KINASE KINASE 20-RELATED"/>
    <property type="match status" value="1"/>
</dbReference>
<dbReference type="AlphaFoldDB" id="C1A3N0"/>